<dbReference type="GO" id="GO:0015344">
    <property type="term" value="F:siderophore uptake transmembrane transporter activity"/>
    <property type="evidence" value="ECO:0007669"/>
    <property type="project" value="TreeGrafter"/>
</dbReference>
<evidence type="ECO:0000256" key="2">
    <source>
        <dbReference type="ARBA" id="ARBA00022448"/>
    </source>
</evidence>
<dbReference type="GO" id="GO:0004180">
    <property type="term" value="F:carboxypeptidase activity"/>
    <property type="evidence" value="ECO:0007669"/>
    <property type="project" value="UniProtKB-KW"/>
</dbReference>
<comment type="subcellular location">
    <subcellularLocation>
        <location evidence="1">Cell outer membrane</location>
        <topology evidence="1">Multi-pass membrane protein</topology>
    </subcellularLocation>
</comment>
<dbReference type="GO" id="GO:0044718">
    <property type="term" value="P:siderophore transmembrane transport"/>
    <property type="evidence" value="ECO:0007669"/>
    <property type="project" value="TreeGrafter"/>
</dbReference>
<organism evidence="9 10">
    <name type="scientific">Paracidobacterium acidisoli</name>
    <dbReference type="NCBI Taxonomy" id="2303751"/>
    <lineage>
        <taxon>Bacteria</taxon>
        <taxon>Pseudomonadati</taxon>
        <taxon>Acidobacteriota</taxon>
        <taxon>Terriglobia</taxon>
        <taxon>Terriglobales</taxon>
        <taxon>Acidobacteriaceae</taxon>
        <taxon>Paracidobacterium</taxon>
    </lineage>
</organism>
<sequence>MTFLNIRRWACLMLLAVAGTGTLLAQNTTGSIVGHVTDTTGAAIPSAQVTVTNQETSETRTLATTPAGDFTVPLLKPGTYKVTVSDAGFETVTTSGIVLQVDQTVRADASLKVGSHQETVSVSASALTLDTDSASVGQVVSEKQITELPLNGRYFTDLIFLAPGAVQTSGEQSNRIESGNAISVGGARTSSNGYTLDGTSIMDVKFNTPAFNLSLDAIQEFKLQTKTYSAAYGYSVNQVTLSSKSGTNTFHGSVFEYLRNNFLDARNYFNRPPVAVAPLRQNQFGYSLGGPVFIPKIYNGRNRTFFFANYEGQRISTKTTVQSNVPTADQLKGIFTFPITDPSTGMPFPSTNGVTTIPADRISRLGQLVQAKPAFFFPLPNQTGAFNFGGSLPTPTTLDQQNYRIDHTFGPKDSIFFRATTSDLYSTVPAGAAGLNPVSNSYFSQLARNYTLVYTHIFTPALVNQFRFGYLEALARQTPYPITSGDLSALGISNIFHTPADGYPNIGFATYPGLPNDSIAYAGSGSYINTPSIGNQPLEDLSDAVSWSHGRHTINFGYGMQWMQFDTKNDTNLTGSLAFNGQFSGNQISDMLLGDADSAGAATPGPLSNVLTGDSVHLHLRNYAPYIQDDWKATPSLTINAGLRYEFHATPYEGQNQFGWFTHNVPGGALYVANPQVAATYGNGIYLYNGKRGDGPAPWGAFAPRLGFAYRVNNSDKWVVRGGYGLFYDTVGLTEFQGSTSFYPYSNSVNFTQSTSPGPISTDHLFPAPTFGPVQKSTLQSSLYLFMPQKYKVPYIQDWSLDIQRQLTPTTVLDVDYEGNKGTRLFQRIDTNQPTQCNAAHNCNPLAQTSATILARRPYQNFGEILEEQFTGWANYNAMDAKLERRSTNLTLLAVYTWSKIMDDKSTSAAVGGDAGGAFGVQNAHDIAADYARASYDVGQRFALSFVAALPVGRGKRFLGNASRLTDAVIGGWQANGIYQLQNGFPFTISATDIGGVNEGRSNRANLVGNPYPQGFHKNIQEWFNKAAFANPAPGDFGDSERNFLREPKLNLMNFSLFKDFSLVDRLRVETRLESFNTFNHPQFGLPSQNVTSSTFGTISSTARDNRELQVAVRLTF</sequence>
<keyword evidence="10" id="KW-1185">Reference proteome</keyword>
<keyword evidence="6" id="KW-0998">Cell outer membrane</keyword>
<dbReference type="Pfam" id="PF25183">
    <property type="entry name" value="OMP_b-brl_4"/>
    <property type="match status" value="1"/>
</dbReference>
<protein>
    <submittedName>
        <fullName evidence="9">Carboxypeptidase regulatory-like domain-containing protein</fullName>
    </submittedName>
</protein>
<dbReference type="InterPro" id="IPR008969">
    <property type="entry name" value="CarboxyPept-like_regulatory"/>
</dbReference>
<dbReference type="Gene3D" id="2.40.170.20">
    <property type="entry name" value="TonB-dependent receptor, beta-barrel domain"/>
    <property type="match status" value="1"/>
</dbReference>
<evidence type="ECO:0000256" key="3">
    <source>
        <dbReference type="ARBA" id="ARBA00022452"/>
    </source>
</evidence>
<evidence type="ECO:0000259" key="8">
    <source>
        <dbReference type="Pfam" id="PF25183"/>
    </source>
</evidence>
<feature type="chain" id="PRO_5017009876" evidence="7">
    <location>
        <begin position="26"/>
        <end position="1117"/>
    </location>
</feature>
<name>A0A372IJP4_9BACT</name>
<dbReference type="SUPFAM" id="SSF56935">
    <property type="entry name" value="Porins"/>
    <property type="match status" value="1"/>
</dbReference>
<comment type="caution">
    <text evidence="9">The sequence shown here is derived from an EMBL/GenBank/DDBJ whole genome shotgun (WGS) entry which is preliminary data.</text>
</comment>
<keyword evidence="9" id="KW-0378">Hydrolase</keyword>
<feature type="signal peptide" evidence="7">
    <location>
        <begin position="1"/>
        <end position="25"/>
    </location>
</feature>
<evidence type="ECO:0000256" key="4">
    <source>
        <dbReference type="ARBA" id="ARBA00022692"/>
    </source>
</evidence>
<dbReference type="EMBL" id="QVQT01000007">
    <property type="protein sequence ID" value="RFU15166.1"/>
    <property type="molecule type" value="Genomic_DNA"/>
</dbReference>
<dbReference type="RefSeq" id="WP_117303052.1">
    <property type="nucleotide sequence ID" value="NZ_QVQT02000007.1"/>
</dbReference>
<dbReference type="InterPro" id="IPR036942">
    <property type="entry name" value="Beta-barrel_TonB_sf"/>
</dbReference>
<evidence type="ECO:0000256" key="1">
    <source>
        <dbReference type="ARBA" id="ARBA00004571"/>
    </source>
</evidence>
<feature type="domain" description="TonB-dependent transporter Oar-like beta-barrel" evidence="8">
    <location>
        <begin position="243"/>
        <end position="1110"/>
    </location>
</feature>
<dbReference type="OrthoDB" id="97893at2"/>
<evidence type="ECO:0000256" key="5">
    <source>
        <dbReference type="ARBA" id="ARBA00023136"/>
    </source>
</evidence>
<proteinExistence type="predicted"/>
<evidence type="ECO:0000313" key="9">
    <source>
        <dbReference type="EMBL" id="RFU15166.1"/>
    </source>
</evidence>
<dbReference type="Gene3D" id="2.60.40.1120">
    <property type="entry name" value="Carboxypeptidase-like, regulatory domain"/>
    <property type="match status" value="1"/>
</dbReference>
<keyword evidence="2" id="KW-0813">Transport</keyword>
<dbReference type="Proteomes" id="UP000264702">
    <property type="component" value="Unassembled WGS sequence"/>
</dbReference>
<keyword evidence="7" id="KW-0732">Signal</keyword>
<keyword evidence="5" id="KW-0472">Membrane</keyword>
<dbReference type="InterPro" id="IPR057601">
    <property type="entry name" value="Oar-like_b-barrel"/>
</dbReference>
<keyword evidence="4" id="KW-0812">Transmembrane</keyword>
<keyword evidence="9" id="KW-0645">Protease</keyword>
<dbReference type="GO" id="GO:0009279">
    <property type="term" value="C:cell outer membrane"/>
    <property type="evidence" value="ECO:0007669"/>
    <property type="project" value="UniProtKB-SubCell"/>
</dbReference>
<reference evidence="9 10" key="1">
    <citation type="submission" date="2018-08" db="EMBL/GenBank/DDBJ databases">
        <title>Acidipila sp. 4G-K13, an acidobacterium isolated from forest soil.</title>
        <authorList>
            <person name="Gao Z.-H."/>
            <person name="Qiu L.-H."/>
        </authorList>
    </citation>
    <scope>NUCLEOTIDE SEQUENCE [LARGE SCALE GENOMIC DNA]</scope>
    <source>
        <strain evidence="9 10">4G-K13</strain>
    </source>
</reference>
<dbReference type="AlphaFoldDB" id="A0A372IJP4"/>
<dbReference type="PANTHER" id="PTHR30069:SF46">
    <property type="entry name" value="OAR PROTEIN"/>
    <property type="match status" value="1"/>
</dbReference>
<gene>
    <name evidence="9" type="ORF">D0Y96_18705</name>
</gene>
<dbReference type="PANTHER" id="PTHR30069">
    <property type="entry name" value="TONB-DEPENDENT OUTER MEMBRANE RECEPTOR"/>
    <property type="match status" value="1"/>
</dbReference>
<dbReference type="SUPFAM" id="SSF49464">
    <property type="entry name" value="Carboxypeptidase regulatory domain-like"/>
    <property type="match status" value="1"/>
</dbReference>
<dbReference type="InterPro" id="IPR039426">
    <property type="entry name" value="TonB-dep_rcpt-like"/>
</dbReference>
<evidence type="ECO:0000256" key="7">
    <source>
        <dbReference type="SAM" id="SignalP"/>
    </source>
</evidence>
<dbReference type="Pfam" id="PF13620">
    <property type="entry name" value="CarboxypepD_reg"/>
    <property type="match status" value="1"/>
</dbReference>
<keyword evidence="3" id="KW-1134">Transmembrane beta strand</keyword>
<evidence type="ECO:0000256" key="6">
    <source>
        <dbReference type="ARBA" id="ARBA00023237"/>
    </source>
</evidence>
<accession>A0A372IJP4</accession>
<evidence type="ECO:0000313" key="10">
    <source>
        <dbReference type="Proteomes" id="UP000264702"/>
    </source>
</evidence>
<keyword evidence="9" id="KW-0121">Carboxypeptidase</keyword>